<dbReference type="KEGG" id="dgo:DGo_CA1705"/>
<name>H8GVS0_DEIGI</name>
<proteinExistence type="predicted"/>
<sequence length="110" mass="11782">MTAWNPGGWQGDRARNEAAQRDLELLVRRSGCPVLDGVNGEGEWAEPSLIVLGASQEQARDWAASFGQAAALWGQGARAALVWSHAAHPAPEDQAWTFPLRPEPDGPDGV</sequence>
<dbReference type="STRING" id="745776.DGo_CA1705"/>
<dbReference type="EMBL" id="CP002191">
    <property type="protein sequence ID" value="AFD25632.1"/>
    <property type="molecule type" value="Genomic_DNA"/>
</dbReference>
<accession>H8GVS0</accession>
<evidence type="ECO:0000313" key="1">
    <source>
        <dbReference type="EMBL" id="AFD25632.1"/>
    </source>
</evidence>
<evidence type="ECO:0000313" key="2">
    <source>
        <dbReference type="Proteomes" id="UP000007575"/>
    </source>
</evidence>
<dbReference type="PATRIC" id="fig|745776.4.peg.1752"/>
<dbReference type="HOGENOM" id="CLU_2166823_0_0_0"/>
<gene>
    <name evidence="1" type="ordered locus">DGo_CA1705</name>
</gene>
<dbReference type="Proteomes" id="UP000007575">
    <property type="component" value="Chromosome"/>
</dbReference>
<evidence type="ECO:0008006" key="3">
    <source>
        <dbReference type="Google" id="ProtNLM"/>
    </source>
</evidence>
<reference evidence="1 2" key="1">
    <citation type="journal article" date="2012" name="PLoS ONE">
        <title>Genome sequence and transcriptome analysis of the radioresistant bacterium Deinococcus gobiensis: insights into the extreme environmental adaptations.</title>
        <authorList>
            <person name="Yuan M."/>
            <person name="Chen M."/>
            <person name="Zhang W."/>
            <person name="Lu W."/>
            <person name="Wang J."/>
            <person name="Yang M."/>
            <person name="Zhao P."/>
            <person name="Tang R."/>
            <person name="Li X."/>
            <person name="Hao Y."/>
            <person name="Zhou Z."/>
            <person name="Zhan Y."/>
            <person name="Yu H."/>
            <person name="Teng C."/>
            <person name="Yan Y."/>
            <person name="Ping S."/>
            <person name="Wang Y."/>
            <person name="Lin M."/>
        </authorList>
    </citation>
    <scope>NUCLEOTIDE SEQUENCE [LARGE SCALE GENOMIC DNA]</scope>
    <source>
        <strain evidence="1 2">I-0</strain>
    </source>
</reference>
<keyword evidence="2" id="KW-1185">Reference proteome</keyword>
<organism evidence="1 2">
    <name type="scientific">Deinococcus gobiensis (strain DSM 21396 / JCM 16679 / CGMCC 1.7299 / I-0)</name>
    <dbReference type="NCBI Taxonomy" id="745776"/>
    <lineage>
        <taxon>Bacteria</taxon>
        <taxon>Thermotogati</taxon>
        <taxon>Deinococcota</taxon>
        <taxon>Deinococci</taxon>
        <taxon>Deinococcales</taxon>
        <taxon>Deinococcaceae</taxon>
        <taxon>Deinococcus</taxon>
    </lineage>
</organism>
<dbReference type="AlphaFoldDB" id="H8GVS0"/>
<protein>
    <recommendedName>
        <fullName evidence="3">DUF3293 domain-containing protein</fullName>
    </recommendedName>
</protein>
<dbReference type="InterPro" id="IPR021710">
    <property type="entry name" value="DUF3293"/>
</dbReference>
<dbReference type="Pfam" id="PF11697">
    <property type="entry name" value="DUF3293"/>
    <property type="match status" value="1"/>
</dbReference>
<dbReference type="eggNOG" id="ENOG5033AYA">
    <property type="taxonomic scope" value="Bacteria"/>
</dbReference>